<dbReference type="Proteomes" id="UP000274731">
    <property type="component" value="Segment"/>
</dbReference>
<evidence type="ECO:0000313" key="1">
    <source>
        <dbReference type="EMBL" id="ATW62736.1"/>
    </source>
</evidence>
<gene>
    <name evidence="1" type="ORF">SCBWM1_gp52</name>
</gene>
<name>A0A3G1L3I1_9CAUD</name>
<protein>
    <submittedName>
        <fullName evidence="1">Uncharacterized protein</fullName>
    </submittedName>
</protein>
<reference evidence="1 2" key="1">
    <citation type="journal article" date="2018" name="Environ. Microbiol.">
        <title>Novel phage-host interactions and evolution as revealed by a cyanomyovirus isolated from an estuarine environment.</title>
        <authorList>
            <person name="Xu Y."/>
            <person name="Zhang R."/>
            <person name="Wang N."/>
            <person name="Cai L."/>
            <person name="Tong Y."/>
            <person name="Sun Q."/>
            <person name="Chen F."/>
            <person name="Jiao N."/>
        </authorList>
    </citation>
    <scope>NUCLEOTIDE SEQUENCE [LARGE SCALE GENOMIC DNA]</scope>
</reference>
<accession>A0A3G1L3I1</accession>
<evidence type="ECO:0000313" key="2">
    <source>
        <dbReference type="Proteomes" id="UP000274731"/>
    </source>
</evidence>
<dbReference type="EMBL" id="MG450654">
    <property type="protein sequence ID" value="ATW62736.1"/>
    <property type="molecule type" value="Genomic_DNA"/>
</dbReference>
<proteinExistence type="predicted"/>
<sequence length="87" mass="9469">MTTTNSRVINREVTVGVIPTIDELAAMIVHLNSDDQAKLISAMAEHATFSVPIQLQYVTDCSLLTKEGRALMQLIGDYSYPTGGQDV</sequence>
<keyword evidence="2" id="KW-1185">Reference proteome</keyword>
<organism evidence="1 2">
    <name type="scientific">Synechococcus phage S-CBWM1</name>
    <dbReference type="NCBI Taxonomy" id="2053653"/>
    <lineage>
        <taxon>Viruses</taxon>
        <taxon>Duplodnaviria</taxon>
        <taxon>Heunggongvirae</taxon>
        <taxon>Uroviricota</taxon>
        <taxon>Caudoviricetes</taxon>
        <taxon>Aokuangvirus</taxon>
        <taxon>Aokuangvirus SCBWM1</taxon>
    </lineage>
</organism>